<accession>A0A371AXC2</accession>
<organism evidence="1 2">
    <name type="scientific">Anaerosacchariphilus polymeriproducens</name>
    <dbReference type="NCBI Taxonomy" id="1812858"/>
    <lineage>
        <taxon>Bacteria</taxon>
        <taxon>Bacillati</taxon>
        <taxon>Bacillota</taxon>
        <taxon>Clostridia</taxon>
        <taxon>Lachnospirales</taxon>
        <taxon>Lachnospiraceae</taxon>
        <taxon>Anaerosacchariphilus</taxon>
    </lineage>
</organism>
<proteinExistence type="predicted"/>
<dbReference type="AlphaFoldDB" id="A0A371AXC2"/>
<protein>
    <submittedName>
        <fullName evidence="1">Uncharacterized protein</fullName>
    </submittedName>
</protein>
<gene>
    <name evidence="1" type="ORF">DWV06_05895</name>
</gene>
<dbReference type="Proteomes" id="UP000255036">
    <property type="component" value="Unassembled WGS sequence"/>
</dbReference>
<keyword evidence="2" id="KW-1185">Reference proteome</keyword>
<comment type="caution">
    <text evidence="1">The sequence shown here is derived from an EMBL/GenBank/DDBJ whole genome shotgun (WGS) entry which is preliminary data.</text>
</comment>
<sequence>MIGGLVAFAASAVVIGVCKPLDISPPKWASHVFDQGVETAKVLVSLEWIPALGQQIMDSVEEEGIFYAVGYTIGSIAGVKGLDKLGKTAKIAMGGKVSVLKNASCVDDLVKLGVNSADDLAKLGITSVEQLKKIGITSMDDLAILDNIYHHVKNKPKYYRRFQECDKIWKIKSII</sequence>
<reference evidence="1 2" key="1">
    <citation type="submission" date="2018-07" db="EMBL/GenBank/DDBJ databases">
        <title>Anaerosacharophilus polymeroproducens gen. nov. sp. nov., an anaerobic bacterium isolated from salt field.</title>
        <authorList>
            <person name="Kim W."/>
            <person name="Yang S.-H."/>
            <person name="Oh J."/>
            <person name="Lee J.-H."/>
            <person name="Kwon K.K."/>
        </authorList>
    </citation>
    <scope>NUCLEOTIDE SEQUENCE [LARGE SCALE GENOMIC DNA]</scope>
    <source>
        <strain evidence="1 2">MCWD5</strain>
    </source>
</reference>
<dbReference type="EMBL" id="QRCT01000014">
    <property type="protein sequence ID" value="RDU24228.1"/>
    <property type="molecule type" value="Genomic_DNA"/>
</dbReference>
<name>A0A371AXC2_9FIRM</name>
<evidence type="ECO:0000313" key="1">
    <source>
        <dbReference type="EMBL" id="RDU24228.1"/>
    </source>
</evidence>
<evidence type="ECO:0000313" key="2">
    <source>
        <dbReference type="Proteomes" id="UP000255036"/>
    </source>
</evidence>